<keyword evidence="3 4" id="KW-0732">Signal</keyword>
<comment type="subcellular location">
    <subcellularLocation>
        <location evidence="1">Periplasm</location>
    </subcellularLocation>
</comment>
<reference evidence="6 7" key="1">
    <citation type="journal article" date="2012" name="J. Bacteriol.">
        <title>Complete genome sequence of Pelagibacterium halotolerans B2T.</title>
        <authorList>
            <person name="Huo Y.Y."/>
            <person name="Cheng H."/>
            <person name="Han X.F."/>
            <person name="Jiang X.W."/>
            <person name="Sun C."/>
            <person name="Zhang X.Q."/>
            <person name="Zhu X.F."/>
            <person name="Liu Y.F."/>
            <person name="Li P.F."/>
            <person name="Ni P.X."/>
            <person name="Wu M."/>
        </authorList>
    </citation>
    <scope>NUCLEOTIDE SEQUENCE [LARGE SCALE GENOMIC DNA]</scope>
    <source>
        <strain evidence="7">DSM 22347 / JCM 15775 / CGMCC 1.7692 / B2</strain>
    </source>
</reference>
<dbReference type="GO" id="GO:0042597">
    <property type="term" value="C:periplasmic space"/>
    <property type="evidence" value="ECO:0007669"/>
    <property type="project" value="UniProtKB-SubCell"/>
</dbReference>
<dbReference type="Pfam" id="PF09084">
    <property type="entry name" value="NMT1"/>
    <property type="match status" value="1"/>
</dbReference>
<gene>
    <name evidence="6" type="ordered locus">KKY_2543</name>
</gene>
<dbReference type="HOGENOM" id="CLU_028871_5_1_5"/>
<feature type="signal peptide" evidence="4">
    <location>
        <begin position="1"/>
        <end position="20"/>
    </location>
</feature>
<evidence type="ECO:0000256" key="2">
    <source>
        <dbReference type="ARBA" id="ARBA00010742"/>
    </source>
</evidence>
<evidence type="ECO:0000259" key="5">
    <source>
        <dbReference type="Pfam" id="PF09084"/>
    </source>
</evidence>
<dbReference type="Proteomes" id="UP000008850">
    <property type="component" value="Chromosome"/>
</dbReference>
<evidence type="ECO:0000256" key="4">
    <source>
        <dbReference type="SAM" id="SignalP"/>
    </source>
</evidence>
<protein>
    <submittedName>
        <fullName evidence="6">ABC-type nitrate/sulfonate/bicarbonate transport systems periplasmic components-like protein</fullName>
    </submittedName>
</protein>
<feature type="domain" description="SsuA/THI5-like" evidence="5">
    <location>
        <begin position="49"/>
        <end position="265"/>
    </location>
</feature>
<evidence type="ECO:0000313" key="7">
    <source>
        <dbReference type="Proteomes" id="UP000008850"/>
    </source>
</evidence>
<proteinExistence type="inferred from homology"/>
<dbReference type="SUPFAM" id="SSF53850">
    <property type="entry name" value="Periplasmic binding protein-like II"/>
    <property type="match status" value="1"/>
</dbReference>
<dbReference type="EMBL" id="CP003075">
    <property type="protein sequence ID" value="AEQ52551.1"/>
    <property type="molecule type" value="Genomic_DNA"/>
</dbReference>
<sequence>MKPIHWTLGSSVLVATLALAAPGLGQDQTLSPQDPYHIVLGTIPIAPLIPAFIAVDQGYFLEEGLEVELRPEPGGQDIVTAVVAQEFDFGFSNQTSLLIARSRGLPIRAIANGVVGSPDVESAWDGVIVPADSEIETPQDLIGKVVSVNTLNNTPHLVVLSALENAGIEDPASQIQFLEVQFPDAVGAVSQRQVDAAWVVEPFVTVGSFSDTRVIMNPLIETGESFLMSVYFTSEQLIEERPDVVAAFTRAINRAMQYATENPEAVRQAFPRFNQSASEAVAEQMALPFWTTELSPSDLELGAELALRYGFIEQIPDLEAFVYSGSD</sequence>
<comment type="similarity">
    <text evidence="2">Belongs to the bacterial solute-binding protein SsuA/TauA family.</text>
</comment>
<dbReference type="InterPro" id="IPR015168">
    <property type="entry name" value="SsuA/THI5"/>
</dbReference>
<dbReference type="PANTHER" id="PTHR30024:SF47">
    <property type="entry name" value="TAURINE-BINDING PERIPLASMIC PROTEIN"/>
    <property type="match status" value="1"/>
</dbReference>
<dbReference type="PANTHER" id="PTHR30024">
    <property type="entry name" value="ALIPHATIC SULFONATES-BINDING PROTEIN-RELATED"/>
    <property type="match status" value="1"/>
</dbReference>
<feature type="chain" id="PRO_5003467859" evidence="4">
    <location>
        <begin position="21"/>
        <end position="327"/>
    </location>
</feature>
<keyword evidence="7" id="KW-1185">Reference proteome</keyword>
<dbReference type="KEGG" id="phl:KKY_2543"/>
<evidence type="ECO:0000256" key="3">
    <source>
        <dbReference type="ARBA" id="ARBA00022729"/>
    </source>
</evidence>
<evidence type="ECO:0000256" key="1">
    <source>
        <dbReference type="ARBA" id="ARBA00004418"/>
    </source>
</evidence>
<evidence type="ECO:0000313" key="6">
    <source>
        <dbReference type="EMBL" id="AEQ52551.1"/>
    </source>
</evidence>
<dbReference type="eggNOG" id="COG0715">
    <property type="taxonomic scope" value="Bacteria"/>
</dbReference>
<organism evidence="6 7">
    <name type="scientific">Pelagibacterium halotolerans (strain DSM 22347 / JCM 15775 / CGMCC 1.7692 / B2)</name>
    <dbReference type="NCBI Taxonomy" id="1082931"/>
    <lineage>
        <taxon>Bacteria</taxon>
        <taxon>Pseudomonadati</taxon>
        <taxon>Pseudomonadota</taxon>
        <taxon>Alphaproteobacteria</taxon>
        <taxon>Hyphomicrobiales</taxon>
        <taxon>Devosiaceae</taxon>
        <taxon>Pelagibacterium</taxon>
    </lineage>
</organism>
<dbReference type="RefSeq" id="WP_014131700.1">
    <property type="nucleotide sequence ID" value="NC_016078.1"/>
</dbReference>
<dbReference type="AlphaFoldDB" id="G4RAM8"/>
<dbReference type="STRING" id="1082931.KKY_2543"/>
<name>G4RAM8_PELHB</name>
<dbReference type="PATRIC" id="fig|1082931.4.peg.2512"/>
<dbReference type="Gene3D" id="3.40.190.10">
    <property type="entry name" value="Periplasmic binding protein-like II"/>
    <property type="match status" value="2"/>
</dbReference>
<accession>G4RAM8</accession>